<name>K3WC65_GLOUD</name>
<dbReference type="PANTHER" id="PTHR46063">
    <property type="entry name" value="KELCH DOMAIN-CONTAINING PROTEIN"/>
    <property type="match status" value="1"/>
</dbReference>
<protein>
    <recommendedName>
        <fullName evidence="2">DUF4110 domain-containing protein</fullName>
    </recommendedName>
</protein>
<feature type="region of interest" description="Disordered" evidence="1">
    <location>
        <begin position="427"/>
        <end position="465"/>
    </location>
</feature>
<dbReference type="Proteomes" id="UP000019132">
    <property type="component" value="Unassembled WGS sequence"/>
</dbReference>
<feature type="compositionally biased region" description="Acidic residues" evidence="1">
    <location>
        <begin position="379"/>
        <end position="404"/>
    </location>
</feature>
<feature type="domain" description="DUF4110" evidence="2">
    <location>
        <begin position="649"/>
        <end position="739"/>
    </location>
</feature>
<evidence type="ECO:0000256" key="1">
    <source>
        <dbReference type="SAM" id="MobiDB-lite"/>
    </source>
</evidence>
<feature type="compositionally biased region" description="Basic and acidic residues" evidence="1">
    <location>
        <begin position="599"/>
        <end position="610"/>
    </location>
</feature>
<dbReference type="Pfam" id="PF13422">
    <property type="entry name" value="DUF4110"/>
    <property type="match status" value="1"/>
</dbReference>
<feature type="compositionally biased region" description="Basic residues" evidence="1">
    <location>
        <begin position="622"/>
        <end position="632"/>
    </location>
</feature>
<dbReference type="Pfam" id="PF24681">
    <property type="entry name" value="Kelch_KLHDC2_KLHL20_DRC7"/>
    <property type="match status" value="1"/>
</dbReference>
<dbReference type="FunCoup" id="K3WC65">
    <property type="interactions" value="76"/>
</dbReference>
<dbReference type="VEuPathDB" id="FungiDB:PYU1_G002553"/>
<reference evidence="3" key="3">
    <citation type="submission" date="2014-11" db="UniProtKB">
        <authorList>
            <consortium name="EnsemblProtists"/>
        </authorList>
    </citation>
    <scope>IDENTIFICATION</scope>
    <source>
        <strain evidence="3">DAOM BR144</strain>
    </source>
</reference>
<dbReference type="InterPro" id="IPR015915">
    <property type="entry name" value="Kelch-typ_b-propeller"/>
</dbReference>
<dbReference type="Gene3D" id="2.120.10.80">
    <property type="entry name" value="Kelch-type beta propeller"/>
    <property type="match status" value="1"/>
</dbReference>
<organism evidence="3 4">
    <name type="scientific">Globisporangium ultimum (strain ATCC 200006 / CBS 805.95 / DAOM BR144)</name>
    <name type="common">Pythium ultimum</name>
    <dbReference type="NCBI Taxonomy" id="431595"/>
    <lineage>
        <taxon>Eukaryota</taxon>
        <taxon>Sar</taxon>
        <taxon>Stramenopiles</taxon>
        <taxon>Oomycota</taxon>
        <taxon>Peronosporomycetes</taxon>
        <taxon>Pythiales</taxon>
        <taxon>Pythiaceae</taxon>
        <taxon>Globisporangium</taxon>
    </lineage>
</organism>
<feature type="compositionally biased region" description="Acidic residues" evidence="1">
    <location>
        <begin position="559"/>
        <end position="580"/>
    </location>
</feature>
<proteinExistence type="predicted"/>
<feature type="compositionally biased region" description="Basic and acidic residues" evidence="1">
    <location>
        <begin position="11"/>
        <end position="27"/>
    </location>
</feature>
<feature type="compositionally biased region" description="Basic residues" evidence="1">
    <location>
        <begin position="732"/>
        <end position="744"/>
    </location>
</feature>
<feature type="compositionally biased region" description="Basic residues" evidence="1">
    <location>
        <begin position="28"/>
        <end position="39"/>
    </location>
</feature>
<dbReference type="InterPro" id="IPR025183">
    <property type="entry name" value="DUF4110"/>
</dbReference>
<evidence type="ECO:0000313" key="3">
    <source>
        <dbReference type="EnsemblProtists" id="PYU1_T002556"/>
    </source>
</evidence>
<feature type="region of interest" description="Disordered" evidence="1">
    <location>
        <begin position="481"/>
        <end position="501"/>
    </location>
</feature>
<reference evidence="4" key="2">
    <citation type="submission" date="2010-04" db="EMBL/GenBank/DDBJ databases">
        <authorList>
            <person name="Buell R."/>
            <person name="Hamilton J."/>
            <person name="Hostetler J."/>
        </authorList>
    </citation>
    <scope>NUCLEOTIDE SEQUENCE [LARGE SCALE GENOMIC DNA]</scope>
    <source>
        <strain evidence="4">DAOM:BR144</strain>
    </source>
</reference>
<dbReference type="eggNOG" id="KOG1230">
    <property type="taxonomic scope" value="Eukaryota"/>
</dbReference>
<feature type="region of interest" description="Disordered" evidence="1">
    <location>
        <begin position="724"/>
        <end position="744"/>
    </location>
</feature>
<reference evidence="4" key="1">
    <citation type="journal article" date="2010" name="Genome Biol.">
        <title>Genome sequence of the necrotrophic plant pathogen Pythium ultimum reveals original pathogenicity mechanisms and effector repertoire.</title>
        <authorList>
            <person name="Levesque C.A."/>
            <person name="Brouwer H."/>
            <person name="Cano L."/>
            <person name="Hamilton J.P."/>
            <person name="Holt C."/>
            <person name="Huitema E."/>
            <person name="Raffaele S."/>
            <person name="Robideau G.P."/>
            <person name="Thines M."/>
            <person name="Win J."/>
            <person name="Zerillo M.M."/>
            <person name="Beakes G.W."/>
            <person name="Boore J.L."/>
            <person name="Busam D."/>
            <person name="Dumas B."/>
            <person name="Ferriera S."/>
            <person name="Fuerstenberg S.I."/>
            <person name="Gachon C.M."/>
            <person name="Gaulin E."/>
            <person name="Govers F."/>
            <person name="Grenville-Briggs L."/>
            <person name="Horner N."/>
            <person name="Hostetler J."/>
            <person name="Jiang R.H."/>
            <person name="Johnson J."/>
            <person name="Krajaejun T."/>
            <person name="Lin H."/>
            <person name="Meijer H.J."/>
            <person name="Moore B."/>
            <person name="Morris P."/>
            <person name="Phuntmart V."/>
            <person name="Puiu D."/>
            <person name="Shetty J."/>
            <person name="Stajich J.E."/>
            <person name="Tripathy S."/>
            <person name="Wawra S."/>
            <person name="van West P."/>
            <person name="Whitty B.R."/>
            <person name="Coutinho P.M."/>
            <person name="Henrissat B."/>
            <person name="Martin F."/>
            <person name="Thomas P.D."/>
            <person name="Tyler B.M."/>
            <person name="De Vries R.P."/>
            <person name="Kamoun S."/>
            <person name="Yandell M."/>
            <person name="Tisserat N."/>
            <person name="Buell C.R."/>
        </authorList>
    </citation>
    <scope>NUCLEOTIDE SEQUENCE</scope>
    <source>
        <strain evidence="4">DAOM:BR144</strain>
    </source>
</reference>
<dbReference type="PANTHER" id="PTHR46063:SF1">
    <property type="entry name" value="KELCH DOMAIN-CONTAINING PROTEIN 4"/>
    <property type="match status" value="1"/>
</dbReference>
<dbReference type="HOGENOM" id="CLU_008722_1_1_1"/>
<feature type="region of interest" description="Disordered" evidence="1">
    <location>
        <begin position="365"/>
        <end position="404"/>
    </location>
</feature>
<feature type="region of interest" description="Disordered" evidence="1">
    <location>
        <begin position="553"/>
        <end position="637"/>
    </location>
</feature>
<feature type="region of interest" description="Disordered" evidence="1">
    <location>
        <begin position="1"/>
        <end position="41"/>
    </location>
</feature>
<feature type="compositionally biased region" description="Acidic residues" evidence="1">
    <location>
        <begin position="444"/>
        <end position="461"/>
    </location>
</feature>
<dbReference type="STRING" id="431595.K3WC65"/>
<accession>K3WC65</accession>
<keyword evidence="4" id="KW-1185">Reference proteome</keyword>
<dbReference type="InterPro" id="IPR052588">
    <property type="entry name" value="Kelch_domain_protein"/>
</dbReference>
<evidence type="ECO:0000313" key="4">
    <source>
        <dbReference type="Proteomes" id="UP000019132"/>
    </source>
</evidence>
<dbReference type="EnsemblProtists" id="PYU1_T002556">
    <property type="protein sequence ID" value="PYU1_T002556"/>
    <property type="gene ID" value="PYU1_G002553"/>
</dbReference>
<sequence length="744" mass="86061">MAKKKSGGGKNKPEKELTKAQRIEAKKAKQAQKGAKKDRKQIEEEDIEVILAEFLKKDALKTQITVEACSQPSPRANFTLSALQNGEMIMFGGEYFDGDVNVCFNDVFKWNIDAGVQEWKMISSPNSPPPRCSHQAVVYRDHLYIFGGEFATADQFHHYRDFWRMDLKTNAWEAIEEKGGPSPRSGHRMVVWRNYLVVFGGFYEAARETKWFNDLYLFSFVDMKWKKVSYPVHKLAPAARSGCQLAVHPSKDIIFVYGGYAKVKNVGEKSEGKVYSDLWALNMTPVLKRQDPTWEKLSRKGQAPSPRGGAAVTVHKQRFILFGGVFDEEKRRHTMQSTFYNDLFVYDMDRRRWFEFKLRGKKNTDGKRRRKKKKHTDGSNDDDNVDDDDDESGDEEESDDEDDFEKMLENQFGYVDEDGNLVYIDHEEEEEKQEEKATPAVEVDFGDEEDESKEEEEEEKKEEELPLDVQLNLEANAEKLKEGEAEEVEEEAAPAPCPRINPTLIIRGSTLYVYGGVVEDGDREITLDDCWSLDLKRLDEWKLLLPGTMSEQVWKGEVSETEESSDGDDDDESDEDDDDDFYGHRASKKEEIEASQADTVERAVEMLKEREEEEGDEGEEKKKKKKSKKKTNDRRAIRAEMEKLQEQLNLDDINRTPQMGENLRDFFARTANYWSSEIAKRADTHERQLSIKEIKREGFSMAEERYNELLPVLERLNVLEQEQKEAEELHQMKKKGGKDKGRRS</sequence>
<dbReference type="AlphaFoldDB" id="K3WC65"/>
<dbReference type="OMA" id="PSPRVGC"/>
<dbReference type="SUPFAM" id="SSF117281">
    <property type="entry name" value="Kelch motif"/>
    <property type="match status" value="1"/>
</dbReference>
<evidence type="ECO:0000259" key="2">
    <source>
        <dbReference type="Pfam" id="PF13422"/>
    </source>
</evidence>
<dbReference type="InParanoid" id="K3WC65"/>